<feature type="chain" id="PRO_5016594428" evidence="1">
    <location>
        <begin position="30"/>
        <end position="206"/>
    </location>
</feature>
<proteinExistence type="predicted"/>
<reference evidence="2 3" key="1">
    <citation type="submission" date="2018-06" db="EMBL/GenBank/DDBJ databases">
        <title>Genomic Encyclopedia of Type Strains, Phase IV (KMG-IV): sequencing the most valuable type-strain genomes for metagenomic binning, comparative biology and taxonomic classification.</title>
        <authorList>
            <person name="Goeker M."/>
        </authorList>
    </citation>
    <scope>NUCLEOTIDE SEQUENCE [LARGE SCALE GENOMIC DNA]</scope>
    <source>
        <strain evidence="2 3">DSM 25532</strain>
    </source>
</reference>
<evidence type="ECO:0000313" key="3">
    <source>
        <dbReference type="Proteomes" id="UP000253426"/>
    </source>
</evidence>
<keyword evidence="3" id="KW-1185">Reference proteome</keyword>
<organism evidence="2 3">
    <name type="scientific">Roseimicrobium gellanilyticum</name>
    <dbReference type="NCBI Taxonomy" id="748857"/>
    <lineage>
        <taxon>Bacteria</taxon>
        <taxon>Pseudomonadati</taxon>
        <taxon>Verrucomicrobiota</taxon>
        <taxon>Verrucomicrobiia</taxon>
        <taxon>Verrucomicrobiales</taxon>
        <taxon>Verrucomicrobiaceae</taxon>
        <taxon>Roseimicrobium</taxon>
    </lineage>
</organism>
<sequence length="206" mass="22452">MNSFLSSPLACCVWLVTLLFGSVTTDASAADASQAIWKQYLYSSPFSYSTNDSIYVVNKLSTQLDNISLSGADPRIAAHVRAVKRWLAAYPAYRARASAAYDEAYRQGKVLKRPTEWVGGEIGKSMADKNDRLTRAFGGALGELIGGLANEAYSQSNGEAAAASVMRPLLEEARALSEMEFQLDRMLGVAPTNHLRRLVGRFGGRY</sequence>
<comment type="caution">
    <text evidence="2">The sequence shown here is derived from an EMBL/GenBank/DDBJ whole genome shotgun (WGS) entry which is preliminary data.</text>
</comment>
<dbReference type="RefSeq" id="WP_113959891.1">
    <property type="nucleotide sequence ID" value="NZ_QNRR01000007.1"/>
</dbReference>
<dbReference type="EMBL" id="QNRR01000007">
    <property type="protein sequence ID" value="RBP41243.1"/>
    <property type="molecule type" value="Genomic_DNA"/>
</dbReference>
<feature type="signal peptide" evidence="1">
    <location>
        <begin position="1"/>
        <end position="29"/>
    </location>
</feature>
<evidence type="ECO:0000313" key="2">
    <source>
        <dbReference type="EMBL" id="RBP41243.1"/>
    </source>
</evidence>
<accession>A0A366HF94</accession>
<gene>
    <name evidence="2" type="ORF">DES53_10774</name>
</gene>
<dbReference type="AlphaFoldDB" id="A0A366HF94"/>
<evidence type="ECO:0000256" key="1">
    <source>
        <dbReference type="SAM" id="SignalP"/>
    </source>
</evidence>
<dbReference type="Proteomes" id="UP000253426">
    <property type="component" value="Unassembled WGS sequence"/>
</dbReference>
<protein>
    <submittedName>
        <fullName evidence="2">Uncharacterized protein</fullName>
    </submittedName>
</protein>
<keyword evidence="1" id="KW-0732">Signal</keyword>
<name>A0A366HF94_9BACT</name>